<dbReference type="Gene3D" id="1.10.10.2910">
    <property type="match status" value="1"/>
</dbReference>
<sequence length="290" mass="34168">MDNPEKNLSKQDLFKIAELATAKRRFFDIGMSPIGDNIFKIINKEGIYLINLPIEIDETTDSYFSAMYVSIREGSEYISFIGLNTADYYDKQIFALAHELYHHYEKNEMHICRISDDISQLYEMKANRFAAEFLLPTEKLEIEIKEVNYGEGNLKDWNHSALLRFVARLHCEYRLPYRAIVRRLDEIQAIYKEQYEQLIQVDARNEDSVYYQIGCAIKPEIFRHLNTKTRLFGTDGINLEKMVRNYDDGIISISELADALNLFRKKLSDFGIEDQIDDEDLEEFREFLEE</sequence>
<dbReference type="Proteomes" id="UP000216052">
    <property type="component" value="Chromosome"/>
</dbReference>
<dbReference type="RefSeq" id="WP_093795258.1">
    <property type="nucleotide sequence ID" value="NZ_CP155571.1"/>
</dbReference>
<accession>A0ABZ3J185</accession>
<dbReference type="EMBL" id="CP155571">
    <property type="protein sequence ID" value="XFO72128.1"/>
    <property type="molecule type" value="Genomic_DNA"/>
</dbReference>
<gene>
    <name evidence="2" type="ORF">SPACI_021740</name>
</gene>
<keyword evidence="3" id="KW-1185">Reference proteome</keyword>
<name>A0ABZ3J185_SPOA4</name>
<organism evidence="2 3">
    <name type="scientific">Sporomusa acidovorans (strain ATCC 49682 / DSM 3132 / Mol)</name>
    <dbReference type="NCBI Taxonomy" id="1123286"/>
    <lineage>
        <taxon>Bacteria</taxon>
        <taxon>Bacillati</taxon>
        <taxon>Bacillota</taxon>
        <taxon>Negativicutes</taxon>
        <taxon>Selenomonadales</taxon>
        <taxon>Sporomusaceae</taxon>
        <taxon>Sporomusa</taxon>
    </lineage>
</organism>
<dbReference type="PANTHER" id="PTHR43236">
    <property type="entry name" value="ANTITOXIN HIGA1"/>
    <property type="match status" value="1"/>
</dbReference>
<dbReference type="Pfam" id="PF06114">
    <property type="entry name" value="Peptidase_M78"/>
    <property type="match status" value="1"/>
</dbReference>
<protein>
    <recommendedName>
        <fullName evidence="1">IrrE N-terminal-like domain-containing protein</fullName>
    </recommendedName>
</protein>
<proteinExistence type="predicted"/>
<dbReference type="InterPro" id="IPR052345">
    <property type="entry name" value="Rad_response_metalloprotease"/>
</dbReference>
<evidence type="ECO:0000313" key="3">
    <source>
        <dbReference type="Proteomes" id="UP000216052"/>
    </source>
</evidence>
<feature type="domain" description="IrrE N-terminal-like" evidence="1">
    <location>
        <begin position="64"/>
        <end position="184"/>
    </location>
</feature>
<reference evidence="2" key="1">
    <citation type="submission" date="2024-05" db="EMBL/GenBank/DDBJ databases">
        <title>Isolation and characterization of Sporomusa carbonis sp. nov., a carboxydotrophic hydrogenogen in the genus of Sporomusa isolated from a charcoal burning pile.</title>
        <authorList>
            <person name="Boeer T."/>
            <person name="Rosenbaum F."/>
            <person name="Eysell L."/>
            <person name="Mueller V."/>
            <person name="Daniel R."/>
            <person name="Poehlein A."/>
        </authorList>
    </citation>
    <scope>NUCLEOTIDE SEQUENCE [LARGE SCALE GENOMIC DNA]</scope>
    <source>
        <strain evidence="2">DSM 3132</strain>
    </source>
</reference>
<evidence type="ECO:0000313" key="2">
    <source>
        <dbReference type="EMBL" id="XFO72128.1"/>
    </source>
</evidence>
<evidence type="ECO:0000259" key="1">
    <source>
        <dbReference type="Pfam" id="PF06114"/>
    </source>
</evidence>
<dbReference type="PANTHER" id="PTHR43236:SF2">
    <property type="entry name" value="BLL0069 PROTEIN"/>
    <property type="match status" value="1"/>
</dbReference>
<dbReference type="InterPro" id="IPR010359">
    <property type="entry name" value="IrrE_HExxH"/>
</dbReference>